<evidence type="ECO:0000313" key="2">
    <source>
        <dbReference type="EMBL" id="SIN68517.1"/>
    </source>
</evidence>
<keyword evidence="3" id="KW-1185">Reference proteome</keyword>
<feature type="domain" description="Thiaminase-2/PQQC" evidence="1">
    <location>
        <begin position="15"/>
        <end position="206"/>
    </location>
</feature>
<dbReference type="PANTHER" id="PTHR43198">
    <property type="entry name" value="BIFUNCTIONAL TH2 PROTEIN"/>
    <property type="match status" value="1"/>
</dbReference>
<dbReference type="InterPro" id="IPR004305">
    <property type="entry name" value="Thiaminase-2/PQQC"/>
</dbReference>
<dbReference type="Gene3D" id="1.20.910.10">
    <property type="entry name" value="Heme oxygenase-like"/>
    <property type="match status" value="1"/>
</dbReference>
<dbReference type="PANTHER" id="PTHR43198:SF2">
    <property type="entry name" value="SI:CH1073-67J19.1-RELATED"/>
    <property type="match status" value="1"/>
</dbReference>
<protein>
    <submittedName>
        <fullName evidence="2">Thiaminase /4-amino-5-aminomethyl-2-methylpyrimidine deaminase</fullName>
    </submittedName>
</protein>
<organism evidence="2 3">
    <name type="scientific">Acetomicrobium flavidum</name>
    <dbReference type="NCBI Taxonomy" id="49896"/>
    <lineage>
        <taxon>Bacteria</taxon>
        <taxon>Thermotogati</taxon>
        <taxon>Synergistota</taxon>
        <taxon>Synergistia</taxon>
        <taxon>Synergistales</taxon>
        <taxon>Acetomicrobiaceae</taxon>
        <taxon>Acetomicrobium</taxon>
    </lineage>
</organism>
<proteinExistence type="predicted"/>
<dbReference type="RefSeq" id="WP_014807853.1">
    <property type="nucleotide sequence ID" value="NZ_DAONBL010000009.1"/>
</dbReference>
<dbReference type="InterPro" id="IPR016084">
    <property type="entry name" value="Haem_Oase-like_multi-hlx"/>
</dbReference>
<comment type="caution">
    <text evidence="2">The sequence shown here is derived from an EMBL/GenBank/DDBJ whole genome shotgun (WGS) entry which is preliminary data.</text>
</comment>
<dbReference type="InterPro" id="IPR050967">
    <property type="entry name" value="Thiamine_Salvage_TenA"/>
</dbReference>
<accession>A0ABY1JDE8</accession>
<dbReference type="SUPFAM" id="SSF48613">
    <property type="entry name" value="Heme oxygenase-like"/>
    <property type="match status" value="1"/>
</dbReference>
<dbReference type="EMBL" id="FSQZ01000001">
    <property type="protein sequence ID" value="SIN68517.1"/>
    <property type="molecule type" value="Genomic_DNA"/>
</dbReference>
<evidence type="ECO:0000259" key="1">
    <source>
        <dbReference type="Pfam" id="PF03070"/>
    </source>
</evidence>
<name>A0ABY1JDE8_9BACT</name>
<dbReference type="Pfam" id="PF03070">
    <property type="entry name" value="TENA_THI-4"/>
    <property type="match status" value="1"/>
</dbReference>
<dbReference type="Proteomes" id="UP000185093">
    <property type="component" value="Unassembled WGS sequence"/>
</dbReference>
<evidence type="ECO:0000313" key="3">
    <source>
        <dbReference type="Proteomes" id="UP000185093"/>
    </source>
</evidence>
<sequence length="209" mass="23773">MPEGLSKTLWEENMDIAMSCLNHPFVRGIASGNLPKDRFNWYVGQDYFYLQAFAKAFCLAVVKAPDVEGMKAFHELAGGALGEMSLHIGFEEKLGANVKAVIPSRATRMYTDFLLATAWERDAGLIAAATTPCNRLYAWLGQNLMKGANKDNPYIDWILTYSSKSFEELAQKTEMLIDRYAKDDDITRSIYRYAMICEYEFFDAAWKHD</sequence>
<gene>
    <name evidence="2" type="ORF">SAMN05444368_1173</name>
</gene>
<dbReference type="CDD" id="cd19368">
    <property type="entry name" value="TenA_C_AtTH2-like"/>
    <property type="match status" value="1"/>
</dbReference>
<reference evidence="2 3" key="1">
    <citation type="submission" date="2016-11" db="EMBL/GenBank/DDBJ databases">
        <authorList>
            <person name="Varghese N."/>
            <person name="Submissions S."/>
        </authorList>
    </citation>
    <scope>NUCLEOTIDE SEQUENCE [LARGE SCALE GENOMIC DNA]</scope>
    <source>
        <strain evidence="2 3">DSM 20664</strain>
    </source>
</reference>